<dbReference type="SUPFAM" id="SSF46785">
    <property type="entry name" value="Winged helix' DNA-binding domain"/>
    <property type="match status" value="1"/>
</dbReference>
<accession>A0A5J4L913</accession>
<comment type="caution">
    <text evidence="2">The sequence shown here is derived from an EMBL/GenBank/DDBJ whole genome shotgun (WGS) entry which is preliminary data.</text>
</comment>
<dbReference type="InterPro" id="IPR036390">
    <property type="entry name" value="WH_DNA-bd_sf"/>
</dbReference>
<evidence type="ECO:0000259" key="1">
    <source>
        <dbReference type="PROSITE" id="PS50995"/>
    </source>
</evidence>
<dbReference type="AlphaFoldDB" id="A0A5J4L913"/>
<dbReference type="EMBL" id="BLAG01000009">
    <property type="protein sequence ID" value="GES30847.1"/>
    <property type="molecule type" value="Genomic_DNA"/>
</dbReference>
<sequence>MVVIYPAEVTAASGPVPDPVDALLSAWRSELPDVLRPTTELSKRIAQLAAALDAATRGVLPELGLTVAEFDILVALRRSGEPYRMKPNELVRVLLLSSGGLSNVVNHLAGRGLVVREPAPDDGRSTMIRLTPDGVRTAECAVRAHADAHEAVFAQASPAAVQAAARALREVGVQRRSVPRPLRAGRNRSRS</sequence>
<organism evidence="2 3">
    <name type="scientific">Streptomyces angustmyceticus</name>
    <dbReference type="NCBI Taxonomy" id="285578"/>
    <lineage>
        <taxon>Bacteria</taxon>
        <taxon>Bacillati</taxon>
        <taxon>Actinomycetota</taxon>
        <taxon>Actinomycetes</taxon>
        <taxon>Kitasatosporales</taxon>
        <taxon>Streptomycetaceae</taxon>
        <taxon>Streptomyces</taxon>
    </lineage>
</organism>
<dbReference type="RefSeq" id="WP_086718132.1">
    <property type="nucleotide sequence ID" value="NZ_BLAG01000009.1"/>
</dbReference>
<evidence type="ECO:0000313" key="2">
    <source>
        <dbReference type="EMBL" id="GES30847.1"/>
    </source>
</evidence>
<proteinExistence type="predicted"/>
<dbReference type="OrthoDB" id="3237509at2"/>
<dbReference type="GO" id="GO:0003700">
    <property type="term" value="F:DNA-binding transcription factor activity"/>
    <property type="evidence" value="ECO:0007669"/>
    <property type="project" value="InterPro"/>
</dbReference>
<dbReference type="SMART" id="SM00347">
    <property type="entry name" value="HTH_MARR"/>
    <property type="match status" value="1"/>
</dbReference>
<protein>
    <recommendedName>
        <fullName evidence="1">HTH marR-type domain-containing protein</fullName>
    </recommendedName>
</protein>
<dbReference type="GeneID" id="96752533"/>
<name>A0A5J4L913_9ACTN</name>
<gene>
    <name evidence="2" type="ORF">San01_33340</name>
</gene>
<dbReference type="InterPro" id="IPR036388">
    <property type="entry name" value="WH-like_DNA-bd_sf"/>
</dbReference>
<dbReference type="Gene3D" id="1.10.10.10">
    <property type="entry name" value="Winged helix-like DNA-binding domain superfamily/Winged helix DNA-binding domain"/>
    <property type="match status" value="1"/>
</dbReference>
<feature type="domain" description="HTH marR-type" evidence="1">
    <location>
        <begin position="38"/>
        <end position="173"/>
    </location>
</feature>
<dbReference type="PANTHER" id="PTHR33164:SF104">
    <property type="entry name" value="TRANSCRIPTIONAL REGULATORY PROTEIN"/>
    <property type="match status" value="1"/>
</dbReference>
<dbReference type="PROSITE" id="PS50995">
    <property type="entry name" value="HTH_MARR_2"/>
    <property type="match status" value="1"/>
</dbReference>
<dbReference type="InterPro" id="IPR039422">
    <property type="entry name" value="MarR/SlyA-like"/>
</dbReference>
<evidence type="ECO:0000313" key="3">
    <source>
        <dbReference type="Proteomes" id="UP000325598"/>
    </source>
</evidence>
<dbReference type="GO" id="GO:0006950">
    <property type="term" value="P:response to stress"/>
    <property type="evidence" value="ECO:0007669"/>
    <property type="project" value="TreeGrafter"/>
</dbReference>
<keyword evidence="3" id="KW-1185">Reference proteome</keyword>
<dbReference type="Proteomes" id="UP000325598">
    <property type="component" value="Unassembled WGS sequence"/>
</dbReference>
<dbReference type="Pfam" id="PF12802">
    <property type="entry name" value="MarR_2"/>
    <property type="match status" value="1"/>
</dbReference>
<reference evidence="2 3" key="1">
    <citation type="submission" date="2019-10" db="EMBL/GenBank/DDBJ databases">
        <title>Whole genome shotgun sequence of Streptomyces angustmyceticus NBRC 3934.</title>
        <authorList>
            <person name="Hosoyama A."/>
            <person name="Ichikawa N."/>
            <person name="Kimura A."/>
            <person name="Kitahashi Y."/>
            <person name="Komaki H."/>
            <person name="Uohara A."/>
        </authorList>
    </citation>
    <scope>NUCLEOTIDE SEQUENCE [LARGE SCALE GENOMIC DNA]</scope>
    <source>
        <strain evidence="2 3">NBRC 3934</strain>
    </source>
</reference>
<dbReference type="InterPro" id="IPR000835">
    <property type="entry name" value="HTH_MarR-typ"/>
</dbReference>
<dbReference type="PANTHER" id="PTHR33164">
    <property type="entry name" value="TRANSCRIPTIONAL REGULATOR, MARR FAMILY"/>
    <property type="match status" value="1"/>
</dbReference>